<feature type="domain" description="Spore germination GerAC-like C-terminal" evidence="8">
    <location>
        <begin position="220"/>
        <end position="375"/>
    </location>
</feature>
<dbReference type="GO" id="GO:0009847">
    <property type="term" value="P:spore germination"/>
    <property type="evidence" value="ECO:0007669"/>
    <property type="project" value="InterPro"/>
</dbReference>
<dbReference type="Pfam" id="PF25198">
    <property type="entry name" value="Spore_GerAC_N"/>
    <property type="match status" value="1"/>
</dbReference>
<dbReference type="InterPro" id="IPR057336">
    <property type="entry name" value="GerAC_N"/>
</dbReference>
<dbReference type="GO" id="GO:0016020">
    <property type="term" value="C:membrane"/>
    <property type="evidence" value="ECO:0007669"/>
    <property type="project" value="UniProtKB-SubCell"/>
</dbReference>
<keyword evidence="11" id="KW-1185">Reference proteome</keyword>
<dbReference type="Proteomes" id="UP000275368">
    <property type="component" value="Chromosome"/>
</dbReference>
<keyword evidence="5" id="KW-0472">Membrane</keyword>
<protein>
    <submittedName>
        <fullName evidence="10">Spore germination protein A3</fullName>
    </submittedName>
</protein>
<keyword evidence="3" id="KW-0309">Germination</keyword>
<keyword evidence="6" id="KW-0564">Palmitate</keyword>
<comment type="similarity">
    <text evidence="2">Belongs to the GerABKC lipoprotein family.</text>
</comment>
<dbReference type="KEGG" id="pbk:Back11_04350"/>
<comment type="subcellular location">
    <subcellularLocation>
        <location evidence="1">Membrane</location>
        <topology evidence="1">Lipid-anchor</topology>
    </subcellularLocation>
</comment>
<evidence type="ECO:0000313" key="10">
    <source>
        <dbReference type="EMBL" id="BBH19090.1"/>
    </source>
</evidence>
<dbReference type="EMBL" id="AP019308">
    <property type="protein sequence ID" value="BBH19090.1"/>
    <property type="molecule type" value="Genomic_DNA"/>
</dbReference>
<gene>
    <name evidence="10" type="primary">gerAC_2</name>
    <name evidence="10" type="ORF">Back11_04350</name>
</gene>
<organism evidence="10 11">
    <name type="scientific">Paenibacillus baekrokdamisoli</name>
    <dbReference type="NCBI Taxonomy" id="1712516"/>
    <lineage>
        <taxon>Bacteria</taxon>
        <taxon>Bacillati</taxon>
        <taxon>Bacillota</taxon>
        <taxon>Bacilli</taxon>
        <taxon>Bacillales</taxon>
        <taxon>Paenibacillaceae</taxon>
        <taxon>Paenibacillus</taxon>
    </lineage>
</organism>
<dbReference type="PANTHER" id="PTHR35789">
    <property type="entry name" value="SPORE GERMINATION PROTEIN B3"/>
    <property type="match status" value="1"/>
</dbReference>
<keyword evidence="4" id="KW-0732">Signal</keyword>
<dbReference type="PANTHER" id="PTHR35789:SF1">
    <property type="entry name" value="SPORE GERMINATION PROTEIN B3"/>
    <property type="match status" value="1"/>
</dbReference>
<evidence type="ECO:0000256" key="5">
    <source>
        <dbReference type="ARBA" id="ARBA00023136"/>
    </source>
</evidence>
<evidence type="ECO:0000256" key="6">
    <source>
        <dbReference type="ARBA" id="ARBA00023139"/>
    </source>
</evidence>
<dbReference type="InterPro" id="IPR038501">
    <property type="entry name" value="Spore_GerAC_C_sf"/>
</dbReference>
<dbReference type="InterPro" id="IPR046953">
    <property type="entry name" value="Spore_GerAC-like_C"/>
</dbReference>
<evidence type="ECO:0000259" key="9">
    <source>
        <dbReference type="Pfam" id="PF25198"/>
    </source>
</evidence>
<sequence length="380" mass="42503">MNTKLRLLPLKLLLLIGLTLMINGCWDSSDLGSGAYVTGIGVDYINGQYVVYTQMIDFGAVAKSEEQKTTRPSVWVGRGKGKSINSAIEDIASTAQTSMNLEQIKVVLIRQPAMIHLDAILDALNRVRVARYTAWIFGTKDSILELFNGGSFFGKSELASLLYNPKDQGMKSSFIKSLSMQNFVSAFNEEAMTALLPSVKINNKIWKKNKEKMPIEIIDGIFTFKGKEDIHHFPLAHLIGIRWMNSNFQRHVIVISAGGNLASLAVRNVKYSIKTTIKDGQPSFLLKLSLTGELNEMDGELGIAAINKEVQQVIKEEILQTYNYGVKKKVDLFNLNESFFRYHAKEWKKLQAAGGWQPSNNDLKVQVKFTLKNSGGFQLK</sequence>
<evidence type="ECO:0000256" key="4">
    <source>
        <dbReference type="ARBA" id="ARBA00022729"/>
    </source>
</evidence>
<evidence type="ECO:0000313" key="11">
    <source>
        <dbReference type="Proteomes" id="UP000275368"/>
    </source>
</evidence>
<evidence type="ECO:0000256" key="1">
    <source>
        <dbReference type="ARBA" id="ARBA00004635"/>
    </source>
</evidence>
<reference evidence="10 11" key="1">
    <citation type="submission" date="2018-11" db="EMBL/GenBank/DDBJ databases">
        <title>Complete genome sequence of Paenibacillus baekrokdamisoli strain KCTC 33723.</title>
        <authorList>
            <person name="Kang S.W."/>
            <person name="Lee K.C."/>
            <person name="Kim K.K."/>
            <person name="Kim J.S."/>
            <person name="Kim D.S."/>
            <person name="Ko S.H."/>
            <person name="Yang S.H."/>
            <person name="Lee J.S."/>
        </authorList>
    </citation>
    <scope>NUCLEOTIDE SEQUENCE [LARGE SCALE GENOMIC DNA]</scope>
    <source>
        <strain evidence="10 11">KCTC 33723</strain>
    </source>
</reference>
<evidence type="ECO:0000256" key="2">
    <source>
        <dbReference type="ARBA" id="ARBA00007886"/>
    </source>
</evidence>
<dbReference type="AlphaFoldDB" id="A0A3G9IJK5"/>
<dbReference type="Gene3D" id="3.30.300.210">
    <property type="entry name" value="Nutrient germinant receptor protein C, domain 3"/>
    <property type="match status" value="1"/>
</dbReference>
<proteinExistence type="inferred from homology"/>
<feature type="domain" description="Spore germination protein N-terminal" evidence="9">
    <location>
        <begin position="28"/>
        <end position="201"/>
    </location>
</feature>
<dbReference type="NCBIfam" id="TIGR02887">
    <property type="entry name" value="spore_ger_x_C"/>
    <property type="match status" value="1"/>
</dbReference>
<evidence type="ECO:0000259" key="8">
    <source>
        <dbReference type="Pfam" id="PF05504"/>
    </source>
</evidence>
<accession>A0A3G9IJK5</accession>
<dbReference type="Pfam" id="PF05504">
    <property type="entry name" value="Spore_GerAC"/>
    <property type="match status" value="1"/>
</dbReference>
<name>A0A3G9IJK5_9BACL</name>
<dbReference type="OrthoDB" id="2380468at2"/>
<keyword evidence="7" id="KW-0449">Lipoprotein</keyword>
<evidence type="ECO:0000256" key="7">
    <source>
        <dbReference type="ARBA" id="ARBA00023288"/>
    </source>
</evidence>
<dbReference type="InterPro" id="IPR008844">
    <property type="entry name" value="Spore_GerAC-like"/>
</dbReference>
<dbReference type="RefSeq" id="WP_125653485.1">
    <property type="nucleotide sequence ID" value="NZ_AP019308.1"/>
</dbReference>
<evidence type="ECO:0000256" key="3">
    <source>
        <dbReference type="ARBA" id="ARBA00022544"/>
    </source>
</evidence>